<dbReference type="PANTHER" id="PTHR28620">
    <property type="entry name" value="CENTROMERE PROTEIN V"/>
    <property type="match status" value="1"/>
</dbReference>
<evidence type="ECO:0000313" key="6">
    <source>
        <dbReference type="Proteomes" id="UP001431217"/>
    </source>
</evidence>
<dbReference type="PROSITE" id="PS51891">
    <property type="entry name" value="CENP_V_GFA"/>
    <property type="match status" value="1"/>
</dbReference>
<evidence type="ECO:0000313" key="5">
    <source>
        <dbReference type="EMBL" id="MCL1635751.1"/>
    </source>
</evidence>
<comment type="similarity">
    <text evidence="1">Belongs to the Gfa family.</text>
</comment>
<evidence type="ECO:0000259" key="4">
    <source>
        <dbReference type="PROSITE" id="PS51891"/>
    </source>
</evidence>
<keyword evidence="6" id="KW-1185">Reference proteome</keyword>
<dbReference type="Pfam" id="PF04828">
    <property type="entry name" value="GFA"/>
    <property type="match status" value="1"/>
</dbReference>
<keyword evidence="3" id="KW-0862">Zinc</keyword>
<dbReference type="RefSeq" id="WP_249475570.1">
    <property type="nucleotide sequence ID" value="NZ_JAMBEP010000003.1"/>
</dbReference>
<feature type="domain" description="CENP-V/GFA" evidence="4">
    <location>
        <begin position="6"/>
        <end position="124"/>
    </location>
</feature>
<dbReference type="Proteomes" id="UP001431217">
    <property type="component" value="Unassembled WGS sequence"/>
</dbReference>
<comment type="caution">
    <text evidence="5">The sequence shown here is derived from an EMBL/GenBank/DDBJ whole genome shotgun (WGS) entry which is preliminary data.</text>
</comment>
<accession>A0ABT0MLK1</accession>
<dbReference type="InterPro" id="IPR052355">
    <property type="entry name" value="CENP-V-like"/>
</dbReference>
<protein>
    <submittedName>
        <fullName evidence="5">GFA family protein</fullName>
    </submittedName>
</protein>
<name>A0ABT0MLK1_9GAMM</name>
<sequence length="137" mass="14992">MAIETYAGSCHCGNVRFEVDLDLAEGGGKCNCSMCSKVRNWSASVKPDAFRLLSGADAVTDYQFGTNSMHWPFCKTCGVRAYGHGDIPEVGGAFYSVQLASLDGVAAEALAGMPMRYANGRDNDWWHEPSEHEKRYL</sequence>
<evidence type="ECO:0000256" key="2">
    <source>
        <dbReference type="ARBA" id="ARBA00022723"/>
    </source>
</evidence>
<dbReference type="SUPFAM" id="SSF51316">
    <property type="entry name" value="Mss4-like"/>
    <property type="match status" value="1"/>
</dbReference>
<gene>
    <name evidence="5" type="ORF">M2650_14065</name>
</gene>
<reference evidence="5 6" key="1">
    <citation type="submission" date="2022-05" db="EMBL/GenBank/DDBJ databases">
        <title>Luteimonas sp. SX5, whole genome shotgun sequencing project.</title>
        <authorList>
            <person name="Zhao G."/>
            <person name="Shen L."/>
        </authorList>
    </citation>
    <scope>NUCLEOTIDE SEQUENCE [LARGE SCALE GENOMIC DNA]</scope>
    <source>
        <strain evidence="5 6">SX5</strain>
    </source>
</reference>
<proteinExistence type="inferred from homology"/>
<dbReference type="InterPro" id="IPR011057">
    <property type="entry name" value="Mss4-like_sf"/>
</dbReference>
<dbReference type="EMBL" id="JAMBEP010000003">
    <property type="protein sequence ID" value="MCL1635751.1"/>
    <property type="molecule type" value="Genomic_DNA"/>
</dbReference>
<dbReference type="InterPro" id="IPR006913">
    <property type="entry name" value="CENP-V/GFA"/>
</dbReference>
<dbReference type="Gene3D" id="2.170.150.70">
    <property type="match status" value="1"/>
</dbReference>
<keyword evidence="2" id="KW-0479">Metal-binding</keyword>
<organism evidence="5 6">
    <name type="scientific">Luteimonas galliterrae</name>
    <dbReference type="NCBI Taxonomy" id="2940486"/>
    <lineage>
        <taxon>Bacteria</taxon>
        <taxon>Pseudomonadati</taxon>
        <taxon>Pseudomonadota</taxon>
        <taxon>Gammaproteobacteria</taxon>
        <taxon>Lysobacterales</taxon>
        <taxon>Lysobacteraceae</taxon>
        <taxon>Luteimonas</taxon>
    </lineage>
</organism>
<evidence type="ECO:0000256" key="1">
    <source>
        <dbReference type="ARBA" id="ARBA00005495"/>
    </source>
</evidence>
<dbReference type="PANTHER" id="PTHR28620:SF1">
    <property type="entry name" value="CENP-V_GFA DOMAIN-CONTAINING PROTEIN"/>
    <property type="match status" value="1"/>
</dbReference>
<evidence type="ECO:0000256" key="3">
    <source>
        <dbReference type="ARBA" id="ARBA00022833"/>
    </source>
</evidence>